<name>A0ABU6YU75_9FABA</name>
<feature type="non-terminal residue" evidence="2">
    <location>
        <position position="133"/>
    </location>
</feature>
<reference evidence="2 3" key="1">
    <citation type="journal article" date="2023" name="Plants (Basel)">
        <title>Bridging the Gap: Combining Genomics and Transcriptomics Approaches to Understand Stylosanthes scabra, an Orphan Legume from the Brazilian Caatinga.</title>
        <authorList>
            <person name="Ferreira-Neto J.R.C."/>
            <person name="da Silva M.D."/>
            <person name="Binneck E."/>
            <person name="de Melo N.F."/>
            <person name="da Silva R.H."/>
            <person name="de Melo A.L.T.M."/>
            <person name="Pandolfi V."/>
            <person name="Bustamante F.O."/>
            <person name="Brasileiro-Vidal A.C."/>
            <person name="Benko-Iseppon A.M."/>
        </authorList>
    </citation>
    <scope>NUCLEOTIDE SEQUENCE [LARGE SCALE GENOMIC DNA]</scope>
    <source>
        <tissue evidence="2">Leaves</tissue>
    </source>
</reference>
<gene>
    <name evidence="2" type="ORF">PIB30_092590</name>
</gene>
<sequence length="133" mass="14075">MGLDDRAQSQAERMSLHEQEMEMLEQQQARTISCPMGTCSGPADHSHDAPGHHGPEPHHGKRARPAGHTLAAPSTRSSATCAAAPTSTILNLRRWSRWLNLPLTGAACMSLGSCACPRRDAGASSGMTSSFLG</sequence>
<proteinExistence type="predicted"/>
<dbReference type="EMBL" id="JASCZI010243575">
    <property type="protein sequence ID" value="MED6213381.1"/>
    <property type="molecule type" value="Genomic_DNA"/>
</dbReference>
<evidence type="ECO:0000256" key="1">
    <source>
        <dbReference type="SAM" id="MobiDB-lite"/>
    </source>
</evidence>
<feature type="region of interest" description="Disordered" evidence="1">
    <location>
        <begin position="21"/>
        <end position="79"/>
    </location>
</feature>
<accession>A0ABU6YU75</accession>
<organism evidence="2 3">
    <name type="scientific">Stylosanthes scabra</name>
    <dbReference type="NCBI Taxonomy" id="79078"/>
    <lineage>
        <taxon>Eukaryota</taxon>
        <taxon>Viridiplantae</taxon>
        <taxon>Streptophyta</taxon>
        <taxon>Embryophyta</taxon>
        <taxon>Tracheophyta</taxon>
        <taxon>Spermatophyta</taxon>
        <taxon>Magnoliopsida</taxon>
        <taxon>eudicotyledons</taxon>
        <taxon>Gunneridae</taxon>
        <taxon>Pentapetalae</taxon>
        <taxon>rosids</taxon>
        <taxon>fabids</taxon>
        <taxon>Fabales</taxon>
        <taxon>Fabaceae</taxon>
        <taxon>Papilionoideae</taxon>
        <taxon>50 kb inversion clade</taxon>
        <taxon>dalbergioids sensu lato</taxon>
        <taxon>Dalbergieae</taxon>
        <taxon>Pterocarpus clade</taxon>
        <taxon>Stylosanthes</taxon>
    </lineage>
</organism>
<evidence type="ECO:0000313" key="3">
    <source>
        <dbReference type="Proteomes" id="UP001341840"/>
    </source>
</evidence>
<feature type="compositionally biased region" description="Basic and acidic residues" evidence="1">
    <location>
        <begin position="44"/>
        <end position="58"/>
    </location>
</feature>
<dbReference type="Proteomes" id="UP001341840">
    <property type="component" value="Unassembled WGS sequence"/>
</dbReference>
<evidence type="ECO:0000313" key="2">
    <source>
        <dbReference type="EMBL" id="MED6213381.1"/>
    </source>
</evidence>
<keyword evidence="3" id="KW-1185">Reference proteome</keyword>
<comment type="caution">
    <text evidence="2">The sequence shown here is derived from an EMBL/GenBank/DDBJ whole genome shotgun (WGS) entry which is preliminary data.</text>
</comment>
<protein>
    <submittedName>
        <fullName evidence="2">Uncharacterized protein</fullName>
    </submittedName>
</protein>